<dbReference type="EC" id="2.7.1.20" evidence="5"/>
<keyword evidence="2 5" id="KW-0808">Transferase</keyword>
<evidence type="ECO:0000313" key="5">
    <source>
        <dbReference type="EMBL" id="EWC59951.1"/>
    </source>
</evidence>
<dbReference type="Pfam" id="PF00294">
    <property type="entry name" value="PfkB"/>
    <property type="match status" value="1"/>
</dbReference>
<proteinExistence type="inferred from homology"/>
<dbReference type="eggNOG" id="COG0524">
    <property type="taxonomic scope" value="Bacteria"/>
</dbReference>
<dbReference type="InterPro" id="IPR002173">
    <property type="entry name" value="Carboh/pur_kinase_PfkB_CS"/>
</dbReference>
<feature type="domain" description="Carbohydrate kinase PfkB" evidence="4">
    <location>
        <begin position="48"/>
        <end position="297"/>
    </location>
</feature>
<accession>W7IU91</accession>
<evidence type="ECO:0000313" key="6">
    <source>
        <dbReference type="Proteomes" id="UP000019277"/>
    </source>
</evidence>
<keyword evidence="3 5" id="KW-0418">Kinase</keyword>
<dbReference type="Proteomes" id="UP000019277">
    <property type="component" value="Unassembled WGS sequence"/>
</dbReference>
<name>W7IU91_9PSEU</name>
<reference evidence="5 6" key="1">
    <citation type="journal article" date="2014" name="Genome Announc.">
        <title>Draft Genome Sequence of the Antitrypanosomally Active Sponge-Associated Bacterium Actinokineospora sp. Strain EG49.</title>
        <authorList>
            <person name="Harjes J."/>
            <person name="Ryu T."/>
            <person name="Abdelmohsen U.R."/>
            <person name="Moitinho-Silva L."/>
            <person name="Horn H."/>
            <person name="Ravasi T."/>
            <person name="Hentschel U."/>
        </authorList>
    </citation>
    <scope>NUCLEOTIDE SEQUENCE [LARGE SCALE GENOMIC DNA]</scope>
    <source>
        <strain evidence="5 6">EG49</strain>
    </source>
</reference>
<dbReference type="InterPro" id="IPR029056">
    <property type="entry name" value="Ribokinase-like"/>
</dbReference>
<dbReference type="GO" id="GO:0004001">
    <property type="term" value="F:adenosine kinase activity"/>
    <property type="evidence" value="ECO:0007669"/>
    <property type="project" value="UniProtKB-EC"/>
</dbReference>
<protein>
    <submittedName>
        <fullName evidence="5">Putative Adenosine kinase</fullName>
        <ecNumber evidence="5">2.7.1.20</ecNumber>
    </submittedName>
</protein>
<evidence type="ECO:0000256" key="2">
    <source>
        <dbReference type="ARBA" id="ARBA00022679"/>
    </source>
</evidence>
<dbReference type="SUPFAM" id="SSF53613">
    <property type="entry name" value="Ribokinase-like"/>
    <property type="match status" value="1"/>
</dbReference>
<dbReference type="InterPro" id="IPR011611">
    <property type="entry name" value="PfkB_dom"/>
</dbReference>
<dbReference type="PROSITE" id="PS00584">
    <property type="entry name" value="PFKB_KINASES_2"/>
    <property type="match status" value="1"/>
</dbReference>
<comment type="caution">
    <text evidence="5">The sequence shown here is derived from an EMBL/GenBank/DDBJ whole genome shotgun (WGS) entry which is preliminary data.</text>
</comment>
<dbReference type="PANTHER" id="PTHR43085:SF46">
    <property type="entry name" value="ADENOSINE KINASE"/>
    <property type="match status" value="1"/>
</dbReference>
<keyword evidence="6" id="KW-1185">Reference proteome</keyword>
<evidence type="ECO:0000256" key="1">
    <source>
        <dbReference type="ARBA" id="ARBA00010688"/>
    </source>
</evidence>
<evidence type="ECO:0000259" key="4">
    <source>
        <dbReference type="Pfam" id="PF00294"/>
    </source>
</evidence>
<gene>
    <name evidence="5" type="ORF">UO65_4731</name>
</gene>
<dbReference type="AlphaFoldDB" id="W7IU91"/>
<dbReference type="EMBL" id="AYXG01000182">
    <property type="protein sequence ID" value="EWC59951.1"/>
    <property type="molecule type" value="Genomic_DNA"/>
</dbReference>
<evidence type="ECO:0000256" key="3">
    <source>
        <dbReference type="ARBA" id="ARBA00022777"/>
    </source>
</evidence>
<dbReference type="PROSITE" id="PS00583">
    <property type="entry name" value="PFKB_KINASES_1"/>
    <property type="match status" value="1"/>
</dbReference>
<organism evidence="5 6">
    <name type="scientific">Actinokineospora spheciospongiae</name>
    <dbReference type="NCBI Taxonomy" id="909613"/>
    <lineage>
        <taxon>Bacteria</taxon>
        <taxon>Bacillati</taxon>
        <taxon>Actinomycetota</taxon>
        <taxon>Actinomycetes</taxon>
        <taxon>Pseudonocardiales</taxon>
        <taxon>Pseudonocardiaceae</taxon>
        <taxon>Actinokineospora</taxon>
    </lineage>
</organism>
<dbReference type="Gene3D" id="3.40.1190.20">
    <property type="match status" value="1"/>
</dbReference>
<dbReference type="STRING" id="909613.UO65_4731"/>
<sequence length="356" mass="36235">MVSMRVTVTGSIATDHLVAFPGVFSRRVLADLPHGLALDAVLRTPAPRPGGTGANTAYGLARLGLRPVLLGAVGPDFDGTGLGALGVDTGSVRVCAEPTARFLCATDTGGNRVAAFRPGAMRAARHLRLSAVADRLGSPGLVLVAADDPVAMVRHAEACRLYGHPFAVAPSRQVGCLAGDELRALVGGARVLFTSRHEVALLLEKTGWSHREVLRRVGTWVTTLGADGVRLEVVGERPVTVAAVEVVAVDPTGSGDAFRAGYLAALGWGLDAVSAARLGCALAALAVGSLGAQAYNPDPVRLTALLADAYGVEACVPFGPHLGVPTVPLTVPRAAASTVPPMGARRSGAAGVPIAS</sequence>
<dbReference type="InterPro" id="IPR050306">
    <property type="entry name" value="PfkB_Carbo_kinase"/>
</dbReference>
<dbReference type="PANTHER" id="PTHR43085">
    <property type="entry name" value="HEXOKINASE FAMILY MEMBER"/>
    <property type="match status" value="1"/>
</dbReference>
<comment type="similarity">
    <text evidence="1">Belongs to the carbohydrate kinase PfkB family.</text>
</comment>